<dbReference type="Proteomes" id="UP000796880">
    <property type="component" value="Unassembled WGS sequence"/>
</dbReference>
<comment type="caution">
    <text evidence="2">The sequence shown here is derived from an EMBL/GenBank/DDBJ whole genome shotgun (WGS) entry which is preliminary data.</text>
</comment>
<evidence type="ECO:0000313" key="2">
    <source>
        <dbReference type="EMBL" id="KAF3446783.1"/>
    </source>
</evidence>
<dbReference type="EMBL" id="VOIH02000005">
    <property type="protein sequence ID" value="KAF3446783.1"/>
    <property type="molecule type" value="Genomic_DNA"/>
</dbReference>
<dbReference type="PANTHER" id="PTHR37614:SF2">
    <property type="entry name" value="OS02G0121400 PROTEIN"/>
    <property type="match status" value="1"/>
</dbReference>
<dbReference type="PANTHER" id="PTHR37614">
    <property type="entry name" value="OS02G0121400 PROTEIN"/>
    <property type="match status" value="1"/>
</dbReference>
<name>A0A8K0MIC8_9ROSA</name>
<protein>
    <submittedName>
        <fullName evidence="2">Uncharacterized protein</fullName>
    </submittedName>
</protein>
<feature type="region of interest" description="Disordered" evidence="1">
    <location>
        <begin position="56"/>
        <end position="126"/>
    </location>
</feature>
<feature type="region of interest" description="Disordered" evidence="1">
    <location>
        <begin position="200"/>
        <end position="221"/>
    </location>
</feature>
<evidence type="ECO:0000313" key="3">
    <source>
        <dbReference type="Proteomes" id="UP000796880"/>
    </source>
</evidence>
<proteinExistence type="predicted"/>
<dbReference type="OrthoDB" id="1721092at2759"/>
<sequence length="329" mass="36687">MKENSSSGLSSPSTYTNWSTTEDEILVAEILLQLPTLILKDGSLSGYKFPITWGSRRKRSAHENRPSSLRSSTSPPGPLAVGSTSDADDDRPPPSLKVEASSPATPLSFSPSEPEDKPKPSKRRLHVKRKKEEWLEMIDELTRLRESLKGDVKNCTSHCEELEAFHLKLKTRKHELTLGTKMKGLSLGTDQSLNVNMELGPSPTNDRGHLHGQEIHQPPSIVKEDHAAQTRDVKTGNIQYDTANNQIPYSMVSSIGFVNNDKISRVVPDLNLSVEEFNNVTDSAQMFHLDTAAANKELMNKVMAAQARRNRIQICRVKNSIAPNKLRYR</sequence>
<organism evidence="2 3">
    <name type="scientific">Rhamnella rubrinervis</name>
    <dbReference type="NCBI Taxonomy" id="2594499"/>
    <lineage>
        <taxon>Eukaryota</taxon>
        <taxon>Viridiplantae</taxon>
        <taxon>Streptophyta</taxon>
        <taxon>Embryophyta</taxon>
        <taxon>Tracheophyta</taxon>
        <taxon>Spermatophyta</taxon>
        <taxon>Magnoliopsida</taxon>
        <taxon>eudicotyledons</taxon>
        <taxon>Gunneridae</taxon>
        <taxon>Pentapetalae</taxon>
        <taxon>rosids</taxon>
        <taxon>fabids</taxon>
        <taxon>Rosales</taxon>
        <taxon>Rhamnaceae</taxon>
        <taxon>rhamnoid group</taxon>
        <taxon>Rhamneae</taxon>
        <taxon>Rhamnella</taxon>
    </lineage>
</organism>
<evidence type="ECO:0000256" key="1">
    <source>
        <dbReference type="SAM" id="MobiDB-lite"/>
    </source>
</evidence>
<accession>A0A8K0MIC8</accession>
<reference evidence="2" key="1">
    <citation type="submission" date="2020-03" db="EMBL/GenBank/DDBJ databases">
        <title>A high-quality chromosome-level genome assembly of a woody plant with both climbing and erect habits, Rhamnella rubrinervis.</title>
        <authorList>
            <person name="Lu Z."/>
            <person name="Yang Y."/>
            <person name="Zhu X."/>
            <person name="Sun Y."/>
        </authorList>
    </citation>
    <scope>NUCLEOTIDE SEQUENCE</scope>
    <source>
        <strain evidence="2">BYM</strain>
        <tissue evidence="2">Leaf</tissue>
    </source>
</reference>
<gene>
    <name evidence="2" type="ORF">FNV43_RR11963</name>
</gene>
<keyword evidence="3" id="KW-1185">Reference proteome</keyword>
<dbReference type="AlphaFoldDB" id="A0A8K0MIC8"/>